<evidence type="ECO:0000313" key="2">
    <source>
        <dbReference type="Proteomes" id="UP000008152"/>
    </source>
</evidence>
<gene>
    <name evidence="1" type="ordered locus">VIBHAR_01496</name>
</gene>
<dbReference type="KEGG" id="vha:VIBHAR_01496"/>
<dbReference type="PATRIC" id="fig|338187.36.peg.1416"/>
<accession>A7MV38</accession>
<organism evidence="1 2">
    <name type="scientific">Vibrio campbellii (strain ATCC BAA-1116)</name>
    <dbReference type="NCBI Taxonomy" id="2902295"/>
    <lineage>
        <taxon>Bacteria</taxon>
        <taxon>Pseudomonadati</taxon>
        <taxon>Pseudomonadota</taxon>
        <taxon>Gammaproteobacteria</taxon>
        <taxon>Vibrionales</taxon>
        <taxon>Vibrionaceae</taxon>
        <taxon>Vibrio</taxon>
    </lineage>
</organism>
<evidence type="ECO:0000313" key="1">
    <source>
        <dbReference type="EMBL" id="ABU70466.1"/>
    </source>
</evidence>
<dbReference type="EMBL" id="CP000789">
    <property type="protein sequence ID" value="ABU70466.1"/>
    <property type="molecule type" value="Genomic_DNA"/>
</dbReference>
<dbReference type="Proteomes" id="UP000008152">
    <property type="component" value="Chromosome I"/>
</dbReference>
<protein>
    <submittedName>
        <fullName evidence="1">Uncharacterized protein</fullName>
    </submittedName>
</protein>
<proteinExistence type="predicted"/>
<reference evidence="1 2" key="1">
    <citation type="submission" date="2007-08" db="EMBL/GenBank/DDBJ databases">
        <authorList>
            <consortium name="The Vibrio harveyi Genome Sequencing Project"/>
            <person name="Bassler B."/>
            <person name="Clifton S.W."/>
            <person name="Fulton L."/>
            <person name="Delehaunty K."/>
            <person name="Fronick C."/>
            <person name="Harrison M."/>
            <person name="Markivic C."/>
            <person name="Fulton R."/>
            <person name="Tin-Wollam A.-M."/>
            <person name="Shah N."/>
            <person name="Pepin K."/>
            <person name="Nash W."/>
            <person name="Thiruvilangam P."/>
            <person name="Bhonagiri V."/>
            <person name="Waters C."/>
            <person name="Tu K.C."/>
            <person name="Irgon J."/>
            <person name="Wilson R.K."/>
        </authorList>
    </citation>
    <scope>NUCLEOTIDE SEQUENCE [LARGE SCALE GENOMIC DNA]</scope>
    <source>
        <strain evidence="2">ATCC BAA-1116 / BB120</strain>
    </source>
</reference>
<sequence length="35" mass="4173">MTRRIIDNNERGTFELKALRIKVKPEKLLEKTDSE</sequence>
<dbReference type="AlphaFoldDB" id="A7MV38"/>
<name>A7MV38_VIBC1</name>